<dbReference type="InterPro" id="IPR003583">
    <property type="entry name" value="Hlx-hairpin-Hlx_DNA-bd_motif"/>
</dbReference>
<evidence type="ECO:0000313" key="4">
    <source>
        <dbReference type="EMBL" id="SIS07873.1"/>
    </source>
</evidence>
<protein>
    <submittedName>
        <fullName evidence="4">Competence protein ComEA</fullName>
    </submittedName>
</protein>
<dbReference type="Gene3D" id="1.10.150.320">
    <property type="entry name" value="Photosystem II 12 kDa extrinsic protein"/>
    <property type="match status" value="1"/>
</dbReference>
<feature type="domain" description="Helix-hairpin-helix DNA-binding motif class 1" evidence="3">
    <location>
        <begin position="300"/>
        <end position="319"/>
    </location>
</feature>
<dbReference type="EMBL" id="FTNT01000007">
    <property type="protein sequence ID" value="SIS07873.1"/>
    <property type="molecule type" value="Genomic_DNA"/>
</dbReference>
<dbReference type="Pfam" id="PF12836">
    <property type="entry name" value="HHH_3"/>
    <property type="match status" value="1"/>
</dbReference>
<dbReference type="Proteomes" id="UP000186218">
    <property type="component" value="Unassembled WGS sequence"/>
</dbReference>
<dbReference type="STRING" id="1344003.SAMN05445060_2524"/>
<dbReference type="InterPro" id="IPR051675">
    <property type="entry name" value="Endo/Exo/Phosphatase_dom_1"/>
</dbReference>
<dbReference type="Gene3D" id="3.10.560.10">
    <property type="entry name" value="Outer membrane lipoprotein wza domain like"/>
    <property type="match status" value="1"/>
</dbReference>
<accession>A0A1N7G5J2</accession>
<feature type="compositionally biased region" description="Basic and acidic residues" evidence="1">
    <location>
        <begin position="85"/>
        <end position="100"/>
    </location>
</feature>
<feature type="compositionally biased region" description="Low complexity" evidence="1">
    <location>
        <begin position="265"/>
        <end position="287"/>
    </location>
</feature>
<feature type="transmembrane region" description="Helical" evidence="2">
    <location>
        <begin position="117"/>
        <end position="136"/>
    </location>
</feature>
<dbReference type="InterPro" id="IPR019554">
    <property type="entry name" value="Soluble_ligand-bd"/>
</dbReference>
<dbReference type="AlphaFoldDB" id="A0A1N7G5J2"/>
<feature type="domain" description="Helix-hairpin-helix DNA-binding motif class 1" evidence="3">
    <location>
        <begin position="330"/>
        <end position="349"/>
    </location>
</feature>
<evidence type="ECO:0000313" key="5">
    <source>
        <dbReference type="Proteomes" id="UP000186218"/>
    </source>
</evidence>
<keyword evidence="2" id="KW-1133">Transmembrane helix</keyword>
<dbReference type="GO" id="GO:0015627">
    <property type="term" value="C:type II protein secretion system complex"/>
    <property type="evidence" value="ECO:0007669"/>
    <property type="project" value="TreeGrafter"/>
</dbReference>
<gene>
    <name evidence="4" type="ORF">SAMN05445060_2524</name>
</gene>
<feature type="region of interest" description="Disordered" evidence="1">
    <location>
        <begin position="254"/>
        <end position="287"/>
    </location>
</feature>
<reference evidence="4 5" key="1">
    <citation type="submission" date="2017-01" db="EMBL/GenBank/DDBJ databases">
        <authorList>
            <person name="Mah S.A."/>
            <person name="Swanson W.J."/>
            <person name="Moy G.W."/>
            <person name="Vacquier V.D."/>
        </authorList>
    </citation>
    <scope>NUCLEOTIDE SEQUENCE [LARGE SCALE GENOMIC DNA]</scope>
    <source>
        <strain evidence="4 5">CPCC 203464</strain>
    </source>
</reference>
<dbReference type="GO" id="GO:0006281">
    <property type="term" value="P:DNA repair"/>
    <property type="evidence" value="ECO:0007669"/>
    <property type="project" value="InterPro"/>
</dbReference>
<dbReference type="InterPro" id="IPR010994">
    <property type="entry name" value="RuvA_2-like"/>
</dbReference>
<keyword evidence="2" id="KW-0812">Transmembrane</keyword>
<dbReference type="GO" id="GO:0003677">
    <property type="term" value="F:DNA binding"/>
    <property type="evidence" value="ECO:0007669"/>
    <property type="project" value="InterPro"/>
</dbReference>
<keyword evidence="2" id="KW-0472">Membrane</keyword>
<dbReference type="SMART" id="SM00278">
    <property type="entry name" value="HhH1"/>
    <property type="match status" value="2"/>
</dbReference>
<name>A0A1N7G5J2_9NOCA</name>
<feature type="compositionally biased region" description="Gly residues" evidence="1">
    <location>
        <begin position="255"/>
        <end position="264"/>
    </location>
</feature>
<organism evidence="4 5">
    <name type="scientific">Williamsia sterculiae</name>
    <dbReference type="NCBI Taxonomy" id="1344003"/>
    <lineage>
        <taxon>Bacteria</taxon>
        <taxon>Bacillati</taxon>
        <taxon>Actinomycetota</taxon>
        <taxon>Actinomycetes</taxon>
        <taxon>Mycobacteriales</taxon>
        <taxon>Nocardiaceae</taxon>
        <taxon>Williamsia</taxon>
    </lineage>
</organism>
<sequence length="352" mass="34930">MRNRQNPRDARNAGPTRSGLDRLGPPADRVGGGGTAVHDADDRDAGVDVGEADSPIGGMATGDEARTGISPSWVVPTMPAWLDDQDGRDRFDPRHARGREDADDDDEPVGRRTPPTAVALIVIGLIACAVAGYTILTGDDDGAMTPVAFPTTAGATSAVAGSAAAPVSAMPSNASTPAPAAKSVVSVVGLVRRPGLVRLSPQARIADAIDAAGGAKPGADMLGLNLAQPVHDGDQILVGYSDPTAGTLHSAVVSGGQGAGGQPPAGGVVPTSGSPTSGPAGTSSAATGAGKVNVNTATAEQLDTLPGVGPVTAAAIIAWRDAHGRFGSVDQLGEVDGIGPSRLAKLRELVSV</sequence>
<dbReference type="SUPFAM" id="SSF47781">
    <property type="entry name" value="RuvA domain 2-like"/>
    <property type="match status" value="1"/>
</dbReference>
<dbReference type="RefSeq" id="WP_076480031.1">
    <property type="nucleotide sequence ID" value="NZ_FTNT01000007.1"/>
</dbReference>
<keyword evidence="5" id="KW-1185">Reference proteome</keyword>
<feature type="region of interest" description="Disordered" evidence="1">
    <location>
        <begin position="1"/>
        <end position="112"/>
    </location>
</feature>
<feature type="compositionally biased region" description="Basic and acidic residues" evidence="1">
    <location>
        <begin position="1"/>
        <end position="11"/>
    </location>
</feature>
<dbReference type="InterPro" id="IPR004509">
    <property type="entry name" value="Competence_ComEA_HhH"/>
</dbReference>
<dbReference type="PANTHER" id="PTHR21180:SF32">
    <property type="entry name" value="ENDONUCLEASE_EXONUCLEASE_PHOSPHATASE FAMILY DOMAIN-CONTAINING PROTEIN 1"/>
    <property type="match status" value="1"/>
</dbReference>
<evidence type="ECO:0000259" key="3">
    <source>
        <dbReference type="SMART" id="SM00278"/>
    </source>
</evidence>
<dbReference type="PANTHER" id="PTHR21180">
    <property type="entry name" value="ENDONUCLEASE/EXONUCLEASE/PHOSPHATASE FAMILY DOMAIN-CONTAINING PROTEIN 1"/>
    <property type="match status" value="1"/>
</dbReference>
<evidence type="ECO:0000256" key="1">
    <source>
        <dbReference type="SAM" id="MobiDB-lite"/>
    </source>
</evidence>
<proteinExistence type="predicted"/>
<dbReference type="NCBIfam" id="TIGR00426">
    <property type="entry name" value="competence protein ComEA helix-hairpin-helix repeat region"/>
    <property type="match status" value="1"/>
</dbReference>
<dbReference type="Pfam" id="PF10531">
    <property type="entry name" value="SLBB"/>
    <property type="match status" value="1"/>
</dbReference>
<evidence type="ECO:0000256" key="2">
    <source>
        <dbReference type="SAM" id="Phobius"/>
    </source>
</evidence>
<dbReference type="GO" id="GO:0015628">
    <property type="term" value="P:protein secretion by the type II secretion system"/>
    <property type="evidence" value="ECO:0007669"/>
    <property type="project" value="TreeGrafter"/>
</dbReference>